<evidence type="ECO:0000313" key="10">
    <source>
        <dbReference type="EMBL" id="GGP21235.1"/>
    </source>
</evidence>
<feature type="transmembrane region" description="Helical" evidence="9">
    <location>
        <begin position="242"/>
        <end position="262"/>
    </location>
</feature>
<dbReference type="EMBL" id="BMNL01000003">
    <property type="protein sequence ID" value="GGP21235.1"/>
    <property type="molecule type" value="Genomic_DNA"/>
</dbReference>
<comment type="function">
    <text evidence="1">Potential transporter for phosphate.</text>
</comment>
<evidence type="ECO:0000256" key="3">
    <source>
        <dbReference type="ARBA" id="ARBA00009916"/>
    </source>
</evidence>
<dbReference type="AlphaFoldDB" id="A0A830GTX7"/>
<feature type="transmembrane region" description="Helical" evidence="9">
    <location>
        <begin position="274"/>
        <end position="298"/>
    </location>
</feature>
<evidence type="ECO:0000256" key="9">
    <source>
        <dbReference type="SAM" id="Phobius"/>
    </source>
</evidence>
<sequence>MMLIYYYVITYSLVAISTFLVSANNLSLIVGPVVGSRLAKPQAAILMAAAGYILGLVIQGRSMNVYHVPQPGPAVLFAVSLVVFTIGEGSRIPMSITNSLYMSINGIRLVNGGLLGNFYTVVGYWFITPVILAVFSYLVYLVIRYYSAANPIRYIAWFKLLVIILSFMVAYSFGANNLGLVWALSGPSLGNLLLISAVSVLGAIVGGRRTLGAYGRMYGFGPMTGTAAQLSVFIAMEVATVFSIPMTLTLSVTGSLLGLAFAHRFRFINVNYVYLVLMGYFASLLLSLSLAFIIFKIIV</sequence>
<dbReference type="InterPro" id="IPR001204">
    <property type="entry name" value="Phos_transporter"/>
</dbReference>
<evidence type="ECO:0000256" key="4">
    <source>
        <dbReference type="ARBA" id="ARBA00022448"/>
    </source>
</evidence>
<reference evidence="10" key="2">
    <citation type="submission" date="2020-09" db="EMBL/GenBank/DDBJ databases">
        <authorList>
            <person name="Sun Q."/>
            <person name="Ohkuma M."/>
        </authorList>
    </citation>
    <scope>NUCLEOTIDE SEQUENCE</scope>
    <source>
        <strain evidence="10">JCM 10088</strain>
    </source>
</reference>
<dbReference type="GO" id="GO:0035435">
    <property type="term" value="P:phosphate ion transmembrane transport"/>
    <property type="evidence" value="ECO:0007669"/>
    <property type="project" value="TreeGrafter"/>
</dbReference>
<keyword evidence="7 9" id="KW-1133">Transmembrane helix</keyword>
<comment type="caution">
    <text evidence="10">The sequence shown here is derived from an EMBL/GenBank/DDBJ whole genome shotgun (WGS) entry which is preliminary data.</text>
</comment>
<dbReference type="Pfam" id="PF01384">
    <property type="entry name" value="PHO4"/>
    <property type="match status" value="1"/>
</dbReference>
<dbReference type="GO" id="GO:0016020">
    <property type="term" value="C:membrane"/>
    <property type="evidence" value="ECO:0007669"/>
    <property type="project" value="UniProtKB-SubCell"/>
</dbReference>
<evidence type="ECO:0000256" key="1">
    <source>
        <dbReference type="ARBA" id="ARBA00001981"/>
    </source>
</evidence>
<evidence type="ECO:0000313" key="11">
    <source>
        <dbReference type="Proteomes" id="UP000610960"/>
    </source>
</evidence>
<reference evidence="10" key="1">
    <citation type="journal article" date="2014" name="Int. J. Syst. Evol. Microbiol.">
        <title>Complete genome sequence of Corynebacterium casei LMG S-19264T (=DSM 44701T), isolated from a smear-ripened cheese.</title>
        <authorList>
            <consortium name="US DOE Joint Genome Institute (JGI-PGF)"/>
            <person name="Walter F."/>
            <person name="Albersmeier A."/>
            <person name="Kalinowski J."/>
            <person name="Ruckert C."/>
        </authorList>
    </citation>
    <scope>NUCLEOTIDE SEQUENCE</scope>
    <source>
        <strain evidence="10">JCM 10088</strain>
    </source>
</reference>
<dbReference type="Proteomes" id="UP000610960">
    <property type="component" value="Unassembled WGS sequence"/>
</dbReference>
<dbReference type="PANTHER" id="PTHR11101">
    <property type="entry name" value="PHOSPHATE TRANSPORTER"/>
    <property type="match status" value="1"/>
</dbReference>
<evidence type="ECO:0008006" key="12">
    <source>
        <dbReference type="Google" id="ProtNLM"/>
    </source>
</evidence>
<dbReference type="OrthoDB" id="28460at2157"/>
<feature type="transmembrane region" description="Helical" evidence="9">
    <location>
        <begin position="6"/>
        <end position="31"/>
    </location>
</feature>
<feature type="transmembrane region" description="Helical" evidence="9">
    <location>
        <begin position="43"/>
        <end position="62"/>
    </location>
</feature>
<feature type="transmembrane region" description="Helical" evidence="9">
    <location>
        <begin position="68"/>
        <end position="87"/>
    </location>
</feature>
<keyword evidence="4" id="KW-0813">Transport</keyword>
<dbReference type="RefSeq" id="WP_188596555.1">
    <property type="nucleotide sequence ID" value="NZ_BMNL01000003.1"/>
</dbReference>
<comment type="subcellular location">
    <subcellularLocation>
        <location evidence="2">Membrane</location>
        <topology evidence="2">Multi-pass membrane protein</topology>
    </subcellularLocation>
</comment>
<evidence type="ECO:0000256" key="7">
    <source>
        <dbReference type="ARBA" id="ARBA00022989"/>
    </source>
</evidence>
<feature type="transmembrane region" description="Helical" evidence="9">
    <location>
        <begin position="180"/>
        <end position="205"/>
    </location>
</feature>
<keyword evidence="11" id="KW-1185">Reference proteome</keyword>
<keyword evidence="6 9" id="KW-0812">Transmembrane</keyword>
<evidence type="ECO:0000256" key="6">
    <source>
        <dbReference type="ARBA" id="ARBA00022692"/>
    </source>
</evidence>
<proteinExistence type="inferred from homology"/>
<dbReference type="GO" id="GO:0005315">
    <property type="term" value="F:phosphate transmembrane transporter activity"/>
    <property type="evidence" value="ECO:0007669"/>
    <property type="project" value="InterPro"/>
</dbReference>
<feature type="transmembrane region" description="Helical" evidence="9">
    <location>
        <begin position="217"/>
        <end position="236"/>
    </location>
</feature>
<gene>
    <name evidence="10" type="ORF">GCM10007981_12220</name>
</gene>
<keyword evidence="8 9" id="KW-0472">Membrane</keyword>
<accession>A0A830GTX7</accession>
<keyword evidence="5" id="KW-0592">Phosphate transport</keyword>
<protein>
    <recommendedName>
        <fullName evidence="12">Phosphate transporter</fullName>
    </recommendedName>
</protein>
<evidence type="ECO:0000256" key="8">
    <source>
        <dbReference type="ARBA" id="ARBA00023136"/>
    </source>
</evidence>
<organism evidence="10 11">
    <name type="scientific">Thermocladium modestius</name>
    <dbReference type="NCBI Taxonomy" id="62609"/>
    <lineage>
        <taxon>Archaea</taxon>
        <taxon>Thermoproteota</taxon>
        <taxon>Thermoprotei</taxon>
        <taxon>Thermoproteales</taxon>
        <taxon>Thermoproteaceae</taxon>
        <taxon>Thermocladium</taxon>
    </lineage>
</organism>
<name>A0A830GTX7_9CREN</name>
<comment type="similarity">
    <text evidence="3">Belongs to the inorganic phosphate transporter (PiT) (TC 2.A.20) family.</text>
</comment>
<dbReference type="PANTHER" id="PTHR11101:SF80">
    <property type="entry name" value="PHOSPHATE TRANSPORTER"/>
    <property type="match status" value="1"/>
</dbReference>
<feature type="transmembrane region" description="Helical" evidence="9">
    <location>
        <begin position="124"/>
        <end position="143"/>
    </location>
</feature>
<evidence type="ECO:0000256" key="2">
    <source>
        <dbReference type="ARBA" id="ARBA00004141"/>
    </source>
</evidence>
<feature type="transmembrane region" description="Helical" evidence="9">
    <location>
        <begin position="155"/>
        <end position="174"/>
    </location>
</feature>
<evidence type="ECO:0000256" key="5">
    <source>
        <dbReference type="ARBA" id="ARBA00022592"/>
    </source>
</evidence>